<dbReference type="PANTHER" id="PTHR28255:SF1">
    <property type="entry name" value="UPF0303 PROTEIN YBR137W"/>
    <property type="match status" value="1"/>
</dbReference>
<dbReference type="GO" id="GO:0006620">
    <property type="term" value="P:post-translational protein targeting to endoplasmic reticulum membrane"/>
    <property type="evidence" value="ECO:0007669"/>
    <property type="project" value="TreeGrafter"/>
</dbReference>
<dbReference type="Gene3D" id="3.30.450.150">
    <property type="entry name" value="Haem-degrading domain"/>
    <property type="match status" value="1"/>
</dbReference>
<dbReference type="PIRSF" id="PIRSF008757">
    <property type="entry name" value="UCP008757"/>
    <property type="match status" value="1"/>
</dbReference>
<dbReference type="InterPro" id="IPR010371">
    <property type="entry name" value="YBR137W-like"/>
</dbReference>
<keyword evidence="2" id="KW-1185">Reference proteome</keyword>
<name>A0A6G1L4M1_9PEZI</name>
<evidence type="ECO:0000313" key="2">
    <source>
        <dbReference type="Proteomes" id="UP000799436"/>
    </source>
</evidence>
<dbReference type="GO" id="GO:0072380">
    <property type="term" value="C:TRC complex"/>
    <property type="evidence" value="ECO:0007669"/>
    <property type="project" value="TreeGrafter"/>
</dbReference>
<evidence type="ECO:0008006" key="3">
    <source>
        <dbReference type="Google" id="ProtNLM"/>
    </source>
</evidence>
<dbReference type="InterPro" id="IPR038084">
    <property type="entry name" value="PduO/GlcC-like_sf"/>
</dbReference>
<organism evidence="1 2">
    <name type="scientific">Teratosphaeria nubilosa</name>
    <dbReference type="NCBI Taxonomy" id="161662"/>
    <lineage>
        <taxon>Eukaryota</taxon>
        <taxon>Fungi</taxon>
        <taxon>Dikarya</taxon>
        <taxon>Ascomycota</taxon>
        <taxon>Pezizomycotina</taxon>
        <taxon>Dothideomycetes</taxon>
        <taxon>Dothideomycetidae</taxon>
        <taxon>Mycosphaerellales</taxon>
        <taxon>Teratosphaeriaceae</taxon>
        <taxon>Teratosphaeria</taxon>
    </lineage>
</organism>
<dbReference type="OrthoDB" id="2209940at2759"/>
<dbReference type="Proteomes" id="UP000799436">
    <property type="component" value="Unassembled WGS sequence"/>
</dbReference>
<dbReference type="SUPFAM" id="SSF143744">
    <property type="entry name" value="GlcG-like"/>
    <property type="match status" value="1"/>
</dbReference>
<protein>
    <recommendedName>
        <fullName evidence="3">DUF967 domain protein</fullName>
    </recommendedName>
</protein>
<evidence type="ECO:0000313" key="1">
    <source>
        <dbReference type="EMBL" id="KAF2767378.1"/>
    </source>
</evidence>
<reference evidence="1" key="1">
    <citation type="journal article" date="2020" name="Stud. Mycol.">
        <title>101 Dothideomycetes genomes: a test case for predicting lifestyles and emergence of pathogens.</title>
        <authorList>
            <person name="Haridas S."/>
            <person name="Albert R."/>
            <person name="Binder M."/>
            <person name="Bloem J."/>
            <person name="Labutti K."/>
            <person name="Salamov A."/>
            <person name="Andreopoulos B."/>
            <person name="Baker S."/>
            <person name="Barry K."/>
            <person name="Bills G."/>
            <person name="Bluhm B."/>
            <person name="Cannon C."/>
            <person name="Castanera R."/>
            <person name="Culley D."/>
            <person name="Daum C."/>
            <person name="Ezra D."/>
            <person name="Gonzalez J."/>
            <person name="Henrissat B."/>
            <person name="Kuo A."/>
            <person name="Liang C."/>
            <person name="Lipzen A."/>
            <person name="Lutzoni F."/>
            <person name="Magnuson J."/>
            <person name="Mondo S."/>
            <person name="Nolan M."/>
            <person name="Ohm R."/>
            <person name="Pangilinan J."/>
            <person name="Park H.-J."/>
            <person name="Ramirez L."/>
            <person name="Alfaro M."/>
            <person name="Sun H."/>
            <person name="Tritt A."/>
            <person name="Yoshinaga Y."/>
            <person name="Zwiers L.-H."/>
            <person name="Turgeon B."/>
            <person name="Goodwin S."/>
            <person name="Spatafora J."/>
            <person name="Crous P."/>
            <person name="Grigoriev I."/>
        </authorList>
    </citation>
    <scope>NUCLEOTIDE SEQUENCE</scope>
    <source>
        <strain evidence="1">CBS 116005</strain>
    </source>
</reference>
<dbReference type="EMBL" id="ML995857">
    <property type="protein sequence ID" value="KAF2767378.1"/>
    <property type="molecule type" value="Genomic_DNA"/>
</dbReference>
<dbReference type="PANTHER" id="PTHR28255">
    <property type="match status" value="1"/>
</dbReference>
<sequence>MAGEPTLPPAPRELEQIEAIDLALAFPGFTSQTAWRLGSMLRTKLLAFAKPTVIDISLAHSNHCLFHAVTHSGTAPDNDSWVARKRNTVLRFGSSTWYMHNKFQGDELAFAAKFGLGDSAGSYAIHGGGWPLRVKGVEGVVAVVVVSGLKQDQDHGIIVQTVGELLEELGVEIGEKKKED</sequence>
<proteinExistence type="predicted"/>
<accession>A0A6G1L4M1</accession>
<dbReference type="InterPro" id="IPR005624">
    <property type="entry name" value="PduO/GlcC-like"/>
</dbReference>
<dbReference type="Pfam" id="PF03928">
    <property type="entry name" value="HbpS-like"/>
    <property type="match status" value="1"/>
</dbReference>
<dbReference type="AlphaFoldDB" id="A0A6G1L4M1"/>
<gene>
    <name evidence="1" type="ORF">EJ03DRAFT_329275</name>
</gene>